<dbReference type="InterPro" id="IPR004474">
    <property type="entry name" value="LytR_CpsA_psr"/>
</dbReference>
<name>A0A3B0VNG2_9ZZZZ</name>
<keyword evidence="1" id="KW-0812">Transmembrane</keyword>
<dbReference type="EMBL" id="UOEU01000473">
    <property type="protein sequence ID" value="VAW33696.1"/>
    <property type="molecule type" value="Genomic_DNA"/>
</dbReference>
<evidence type="ECO:0000259" key="3">
    <source>
        <dbReference type="Pfam" id="PF13399"/>
    </source>
</evidence>
<dbReference type="Pfam" id="PF13399">
    <property type="entry name" value="LytR_C"/>
    <property type="match status" value="1"/>
</dbReference>
<gene>
    <name evidence="4" type="ORF">MNBD_CHLOROFLEXI01-2711</name>
</gene>
<reference evidence="4" key="1">
    <citation type="submission" date="2018-06" db="EMBL/GenBank/DDBJ databases">
        <authorList>
            <person name="Zhirakovskaya E."/>
        </authorList>
    </citation>
    <scope>NUCLEOTIDE SEQUENCE</scope>
</reference>
<dbReference type="InterPro" id="IPR027381">
    <property type="entry name" value="LytR/CpsA/Psr_C"/>
</dbReference>
<keyword evidence="1" id="KW-1133">Transmembrane helix</keyword>
<proteinExistence type="predicted"/>
<feature type="transmembrane region" description="Helical" evidence="1">
    <location>
        <begin position="15"/>
        <end position="39"/>
    </location>
</feature>
<dbReference type="Gene3D" id="3.40.630.190">
    <property type="entry name" value="LCP protein"/>
    <property type="match status" value="1"/>
</dbReference>
<feature type="domain" description="Cell envelope-related transcriptional attenuator" evidence="2">
    <location>
        <begin position="122"/>
        <end position="280"/>
    </location>
</feature>
<organism evidence="4">
    <name type="scientific">hydrothermal vent metagenome</name>
    <dbReference type="NCBI Taxonomy" id="652676"/>
    <lineage>
        <taxon>unclassified sequences</taxon>
        <taxon>metagenomes</taxon>
        <taxon>ecological metagenomes</taxon>
    </lineage>
</organism>
<dbReference type="NCBIfam" id="TIGR00350">
    <property type="entry name" value="lytR_cpsA_psr"/>
    <property type="match status" value="1"/>
</dbReference>
<dbReference type="Gene3D" id="3.30.70.2390">
    <property type="match status" value="1"/>
</dbReference>
<keyword evidence="1" id="KW-0472">Membrane</keyword>
<sequence length="480" mass="52647">MKSNPSRRTPARIRLPLWALIVLGLGVTILLIGSSVWLYKTVQVAASSLESLNPDFANVSSENSVTVQELPAPSSSVELEPSQTDPPPILSSDAFRRWDSKDRVSILLLGIDQRCEEDGPTHSDSIMVLTIDPVGLSAAVLSLPRDLWVEIPDFGVDRINRAMYFGEIYEYPGGGQALAVQTVEMLIGVPINFYVAVNFDAFVEVVDLIGGIDIDVPEAIDDPDYPDQCYGNDPFSIEAGKQQLDGETALKYARTRETFGGDVDRAGRQQAVILAVREQVFALDSLPQLIAQAPQFWQTSQENVRTNMTLDEAIQLAMLVQDIPRDSIQTAVLDFDYVYNETTPDGRQVLVPVRENIRQLRDQLFAPPAIPTPVIENLPALMAAEQARVAVLNGTAEFGLAASTQEYLQSFGINVTDIGNADASTYLTSQIITYGSYPNTSRYLTQLMHVPPLNISSGTNPDGDYDILIIIGNDWRVPSS</sequence>
<dbReference type="Pfam" id="PF03816">
    <property type="entry name" value="LytR_cpsA_psr"/>
    <property type="match status" value="1"/>
</dbReference>
<dbReference type="PANTHER" id="PTHR33392:SF6">
    <property type="entry name" value="POLYISOPRENYL-TEICHOIC ACID--PEPTIDOGLYCAN TEICHOIC ACID TRANSFERASE TAGU"/>
    <property type="match status" value="1"/>
</dbReference>
<feature type="domain" description="LytR/CpsA/Psr regulator C-terminal" evidence="3">
    <location>
        <begin position="386"/>
        <end position="475"/>
    </location>
</feature>
<dbReference type="AlphaFoldDB" id="A0A3B0VNG2"/>
<dbReference type="PANTHER" id="PTHR33392">
    <property type="entry name" value="POLYISOPRENYL-TEICHOIC ACID--PEPTIDOGLYCAN TEICHOIC ACID TRANSFERASE TAGU"/>
    <property type="match status" value="1"/>
</dbReference>
<protein>
    <submittedName>
        <fullName evidence="4">Cell envelope-associated transcriptional attenuator LytR-CpsA-Psr, subfamily F2</fullName>
    </submittedName>
</protein>
<accession>A0A3B0VNG2</accession>
<evidence type="ECO:0000256" key="1">
    <source>
        <dbReference type="SAM" id="Phobius"/>
    </source>
</evidence>
<evidence type="ECO:0000313" key="4">
    <source>
        <dbReference type="EMBL" id="VAW33696.1"/>
    </source>
</evidence>
<evidence type="ECO:0000259" key="2">
    <source>
        <dbReference type="Pfam" id="PF03816"/>
    </source>
</evidence>
<dbReference type="InterPro" id="IPR050922">
    <property type="entry name" value="LytR/CpsA/Psr_CW_biosynth"/>
</dbReference>